<keyword evidence="2" id="KW-1185">Reference proteome</keyword>
<organism evidence="1 2">
    <name type="scientific">Choristoneura fumiferana</name>
    <name type="common">Spruce budworm moth</name>
    <name type="synonym">Archips fumiferana</name>
    <dbReference type="NCBI Taxonomy" id="7141"/>
    <lineage>
        <taxon>Eukaryota</taxon>
        <taxon>Metazoa</taxon>
        <taxon>Ecdysozoa</taxon>
        <taxon>Arthropoda</taxon>
        <taxon>Hexapoda</taxon>
        <taxon>Insecta</taxon>
        <taxon>Pterygota</taxon>
        <taxon>Neoptera</taxon>
        <taxon>Endopterygota</taxon>
        <taxon>Lepidoptera</taxon>
        <taxon>Glossata</taxon>
        <taxon>Ditrysia</taxon>
        <taxon>Tortricoidea</taxon>
        <taxon>Tortricidae</taxon>
        <taxon>Tortricinae</taxon>
        <taxon>Choristoneura</taxon>
    </lineage>
</organism>
<name>A0ACC0KF57_CHOFU</name>
<reference evidence="1 2" key="1">
    <citation type="journal article" date="2022" name="Genome Biol. Evol.">
        <title>The Spruce Budworm Genome: Reconstructing the Evolutionary History of Antifreeze Proteins.</title>
        <authorList>
            <person name="Beliveau C."/>
            <person name="Gagne P."/>
            <person name="Picq S."/>
            <person name="Vernygora O."/>
            <person name="Keeling C.I."/>
            <person name="Pinkney K."/>
            <person name="Doucet D."/>
            <person name="Wen F."/>
            <person name="Johnston J.S."/>
            <person name="Maaroufi H."/>
            <person name="Boyle B."/>
            <person name="Laroche J."/>
            <person name="Dewar K."/>
            <person name="Juretic N."/>
            <person name="Blackburn G."/>
            <person name="Nisole A."/>
            <person name="Brunet B."/>
            <person name="Brandao M."/>
            <person name="Lumley L."/>
            <person name="Duan J."/>
            <person name="Quan G."/>
            <person name="Lucarotti C.J."/>
            <person name="Roe A.D."/>
            <person name="Sperling F.A.H."/>
            <person name="Levesque R.C."/>
            <person name="Cusson M."/>
        </authorList>
    </citation>
    <scope>NUCLEOTIDE SEQUENCE [LARGE SCALE GENOMIC DNA]</scope>
    <source>
        <strain evidence="1">Glfc:IPQL:Cfum</strain>
    </source>
</reference>
<dbReference type="Proteomes" id="UP001064048">
    <property type="component" value="Chromosome 5"/>
</dbReference>
<sequence length="110" mass="12517">MEGGISGKNVENTTLDDRNHFLCVTREAVCTLVKRNSPVIEHRTYPDSRQYFINCKCPAGKRGVIICYKPPEFTKELKLQTELSYLLTQSASQRRRMAWATWATAHGLAV</sequence>
<proteinExistence type="predicted"/>
<accession>A0ACC0KF57</accession>
<dbReference type="EMBL" id="CM046105">
    <property type="protein sequence ID" value="KAI8434747.1"/>
    <property type="molecule type" value="Genomic_DNA"/>
</dbReference>
<evidence type="ECO:0000313" key="1">
    <source>
        <dbReference type="EMBL" id="KAI8434747.1"/>
    </source>
</evidence>
<protein>
    <submittedName>
        <fullName evidence="1">Uncharacterized protein</fullName>
    </submittedName>
</protein>
<gene>
    <name evidence="1" type="ORF">MSG28_003268</name>
</gene>
<evidence type="ECO:0000313" key="2">
    <source>
        <dbReference type="Proteomes" id="UP001064048"/>
    </source>
</evidence>
<comment type="caution">
    <text evidence="1">The sequence shown here is derived from an EMBL/GenBank/DDBJ whole genome shotgun (WGS) entry which is preliminary data.</text>
</comment>